<evidence type="ECO:0000256" key="1">
    <source>
        <dbReference type="SAM" id="MobiDB-lite"/>
    </source>
</evidence>
<dbReference type="AlphaFoldDB" id="F2T5C4"/>
<dbReference type="Pfam" id="PF12796">
    <property type="entry name" value="Ank_2"/>
    <property type="match status" value="1"/>
</dbReference>
<feature type="region of interest" description="Disordered" evidence="1">
    <location>
        <begin position="102"/>
        <end position="126"/>
    </location>
</feature>
<feature type="compositionally biased region" description="Basic residues" evidence="1">
    <location>
        <begin position="687"/>
        <end position="696"/>
    </location>
</feature>
<dbReference type="Gene3D" id="1.25.40.20">
    <property type="entry name" value="Ankyrin repeat-containing domain"/>
    <property type="match status" value="1"/>
</dbReference>
<reference evidence="2" key="1">
    <citation type="submission" date="2010-03" db="EMBL/GenBank/DDBJ databases">
        <title>Annotation of Blastomyces dermatitidis strain ATCC 18188.</title>
        <authorList>
            <consortium name="The Broad Institute Genome Sequencing Platform"/>
            <consortium name="Broad Institute Genome Sequencing Center for Infectious Disease."/>
            <person name="Cuomo C."/>
            <person name="Klein B."/>
            <person name="Sullivan T."/>
            <person name="Heitman J."/>
            <person name="Young S."/>
            <person name="Zeng Q."/>
            <person name="Gargeya S."/>
            <person name="Alvarado L."/>
            <person name="Berlin A.M."/>
            <person name="Chapman S.B."/>
            <person name="Chen Z."/>
            <person name="Freedman E."/>
            <person name="Gellesch M."/>
            <person name="Goldberg J."/>
            <person name="Griggs A."/>
            <person name="Gujja S."/>
            <person name="Heilman E."/>
            <person name="Heiman D."/>
            <person name="Howarth C."/>
            <person name="Mehta T."/>
            <person name="Neiman D."/>
            <person name="Pearson M."/>
            <person name="Roberts A."/>
            <person name="Saif S."/>
            <person name="Shea T."/>
            <person name="Shenoy N."/>
            <person name="Sisk P."/>
            <person name="Stolte C."/>
            <person name="Sykes S."/>
            <person name="White J."/>
            <person name="Yandava C."/>
            <person name="Haas B."/>
            <person name="Nusbaum C."/>
            <person name="Birren B."/>
        </authorList>
    </citation>
    <scope>NUCLEOTIDE SEQUENCE [LARGE SCALE GENOMIC DNA]</scope>
    <source>
        <strain evidence="2">ATCC 18188</strain>
    </source>
</reference>
<organism evidence="2">
    <name type="scientific">Ajellomyces dermatitidis (strain ATCC 18188 / CBS 674.68)</name>
    <name type="common">Blastomyces dermatitidis</name>
    <dbReference type="NCBI Taxonomy" id="653446"/>
    <lineage>
        <taxon>Eukaryota</taxon>
        <taxon>Fungi</taxon>
        <taxon>Dikarya</taxon>
        <taxon>Ascomycota</taxon>
        <taxon>Pezizomycotina</taxon>
        <taxon>Eurotiomycetes</taxon>
        <taxon>Eurotiomycetidae</taxon>
        <taxon>Onygenales</taxon>
        <taxon>Ajellomycetaceae</taxon>
        <taxon>Blastomyces</taxon>
    </lineage>
</organism>
<accession>F2T5C4</accession>
<dbReference type="InterPro" id="IPR002110">
    <property type="entry name" value="Ankyrin_rpt"/>
</dbReference>
<dbReference type="SUPFAM" id="SSF48403">
    <property type="entry name" value="Ankyrin repeat"/>
    <property type="match status" value="1"/>
</dbReference>
<evidence type="ECO:0000313" key="2">
    <source>
        <dbReference type="EMBL" id="EGE78349.2"/>
    </source>
</evidence>
<dbReference type="HOGENOM" id="CLU_405416_0_0_1"/>
<dbReference type="SMART" id="SM00248">
    <property type="entry name" value="ANK"/>
    <property type="match status" value="4"/>
</dbReference>
<proteinExistence type="predicted"/>
<dbReference type="PANTHER" id="PTHR10039">
    <property type="entry name" value="AMELOGENIN"/>
    <property type="match status" value="1"/>
</dbReference>
<dbReference type="PANTHER" id="PTHR10039:SF5">
    <property type="entry name" value="NACHT DOMAIN-CONTAINING PROTEIN"/>
    <property type="match status" value="1"/>
</dbReference>
<name>F2T5C4_AJEDA</name>
<dbReference type="Proteomes" id="UP000007802">
    <property type="component" value="Unassembled WGS sequence"/>
</dbReference>
<dbReference type="InterPro" id="IPR036770">
    <property type="entry name" value="Ankyrin_rpt-contain_sf"/>
</dbReference>
<dbReference type="EMBL" id="GG749409">
    <property type="protein sequence ID" value="EGE78349.2"/>
    <property type="molecule type" value="Genomic_DNA"/>
</dbReference>
<gene>
    <name evidence="2" type="ORF">BDDG_01286</name>
</gene>
<feature type="region of interest" description="Disordered" evidence="1">
    <location>
        <begin position="675"/>
        <end position="696"/>
    </location>
</feature>
<protein>
    <submittedName>
        <fullName evidence="2">Uncharacterized protein</fullName>
    </submittedName>
</protein>
<sequence length="696" mass="80252">MVSFDEIDLRLLSLGLKHGKSCERLLDQDNYRSWWNKERIEEHNGIIWIQDKRLVEKSGWKSVILERIFQRVVQGLGDRELQTYVDALDECGDSELREIFTHLPGEPPVSDNRRNSRHRDRPRQTNSACEDIERYIKSKLSPIYKNENPRRFMHLQSSILEKSRGIFLWVSLVIEILNGEIVEDRAHDLEICLQQIPEELKDLFGLILRRNQHQNYSLRPSGLKEYYFAVNDYIPELADHWELGEERDSSRHVMCRFVTYSSMGFPDVVKAKGKSQWIVQFIHETIRDLLLRNLESGNEELFKAKCHKVMRDRCLVRSPRSSPVRQVSNSSSFWENTTSLYREPWRFGQVQAKGYCCFHMPSPRSLSMHVSLKMNLKERRLLIACLGTVGYISNNIFVGRKACRYASVNYSEILTQAAADNREAIVKVLLESGKADINWAQPFNSHCGDALFHAMKRGFIASLKLLLVTDQLRGSVDFFLKPLILEGKDSKLRPPRWLEVFELLVCSNLVDLNVTNDLYLRSPSDPRAFGMRPPRVVEAFRIEMLPYLHLATEAGDVDMAGNVDMLFYAADHADVLEMLLVVGADVDTRNGHGQTAVNVAAKQVYGNIVEKLLVDIDLNFVNGRDLSDRTALCYAIYYQHQNIVQMLLGAGVVAVRHDEDHHRDLSPAVEDRWTSLKRRSPYTPPPSRRRNWGSSH</sequence>